<keyword evidence="1" id="KW-0812">Transmembrane</keyword>
<keyword evidence="1" id="KW-0472">Membrane</keyword>
<keyword evidence="1" id="KW-1133">Transmembrane helix</keyword>
<evidence type="ECO:0000313" key="2">
    <source>
        <dbReference type="EMBL" id="MDI1232557.1"/>
    </source>
</evidence>
<dbReference type="Proteomes" id="UP001160519">
    <property type="component" value="Unassembled WGS sequence"/>
</dbReference>
<dbReference type="EMBL" id="JAQSDF010000105">
    <property type="protein sequence ID" value="MDI1232557.1"/>
    <property type="molecule type" value="Genomic_DNA"/>
</dbReference>
<protein>
    <submittedName>
        <fullName evidence="2">Uncharacterized protein</fullName>
    </submittedName>
</protein>
<gene>
    <name evidence="2" type="ORF">PSU93_15600</name>
</gene>
<reference evidence="2" key="1">
    <citation type="submission" date="2023-01" db="EMBL/GenBank/DDBJ databases">
        <title>Biogeochemical cycle of methane in antarctic sediments.</title>
        <authorList>
            <person name="Roldan D.M."/>
            <person name="Menes R.J."/>
        </authorList>
    </citation>
    <scope>NUCLEOTIDE SEQUENCE [LARGE SCALE GENOMIC DNA]</scope>
    <source>
        <strain evidence="2">K-2018 MAG008</strain>
    </source>
</reference>
<evidence type="ECO:0000256" key="1">
    <source>
        <dbReference type="SAM" id="Phobius"/>
    </source>
</evidence>
<dbReference type="AlphaFoldDB" id="A0AA43Q8K6"/>
<accession>A0AA43Q8K6</accession>
<keyword evidence="3" id="KW-1185">Reference proteome</keyword>
<proteinExistence type="predicted"/>
<sequence length="52" mass="5815">MQYGFRYRYLVFWISLAAVLVSLPGCAWFGDESKRAKMMAVPEISPSLAAVS</sequence>
<organism evidence="2 3">
    <name type="scientific">Candidatus Methylobacter titanis</name>
    <dbReference type="NCBI Taxonomy" id="3053457"/>
    <lineage>
        <taxon>Bacteria</taxon>
        <taxon>Pseudomonadati</taxon>
        <taxon>Pseudomonadota</taxon>
        <taxon>Gammaproteobacteria</taxon>
        <taxon>Methylococcales</taxon>
        <taxon>Methylococcaceae</taxon>
        <taxon>Methylobacter</taxon>
    </lineage>
</organism>
<name>A0AA43Q8K6_9GAMM</name>
<evidence type="ECO:0000313" key="3">
    <source>
        <dbReference type="Proteomes" id="UP001160519"/>
    </source>
</evidence>
<feature type="transmembrane region" description="Helical" evidence="1">
    <location>
        <begin position="12"/>
        <end position="30"/>
    </location>
</feature>
<comment type="caution">
    <text evidence="2">The sequence shown here is derived from an EMBL/GenBank/DDBJ whole genome shotgun (WGS) entry which is preliminary data.</text>
</comment>